<name>A0ABV6E830_9GAMM</name>
<keyword evidence="6" id="KW-1185">Reference proteome</keyword>
<dbReference type="Proteomes" id="UP001589792">
    <property type="component" value="Unassembled WGS sequence"/>
</dbReference>
<dbReference type="RefSeq" id="WP_380672076.1">
    <property type="nucleotide sequence ID" value="NZ_CP173186.1"/>
</dbReference>
<evidence type="ECO:0000259" key="4">
    <source>
        <dbReference type="Pfam" id="PF05368"/>
    </source>
</evidence>
<comment type="caution">
    <text evidence="5">The sequence shown here is derived from an EMBL/GenBank/DDBJ whole genome shotgun (WGS) entry which is preliminary data.</text>
</comment>
<dbReference type="InterPro" id="IPR008030">
    <property type="entry name" value="NmrA-like"/>
</dbReference>
<protein>
    <submittedName>
        <fullName evidence="5">NmrA/HSCARG family protein</fullName>
    </submittedName>
</protein>
<evidence type="ECO:0000313" key="5">
    <source>
        <dbReference type="EMBL" id="MFC0225090.1"/>
    </source>
</evidence>
<dbReference type="InterPro" id="IPR036291">
    <property type="entry name" value="NAD(P)-bd_dom_sf"/>
</dbReference>
<sequence>MLSNSKPLITVVGALSKQGRSVVHTLLASQRYRVRALTRRLDSPEAQNMALQGAELLVMPLEMGHKEELVQVFAGSHGVFLMTPPVTPEASHAETYEAELGKQLADAAVAAGVEHIVFTSLENVEKITEGKKWVPHFTDKARVEDYIRSLPVTSSFIYMAFFYTNLLEYYQPRLEGDTLVFPLYLPENFRAPFVDPLTASGPAVLEIFDNQAKYAGHSLPVIGEMISPKELVDTFSRVTGKKAIYSSAYTREELLQHFPAFSSMQGLVDEILGMAEYAVEYGYFRQDRDLLWSRQVNPGSLTWEQFLQKTGWQGQGLSFAR</sequence>
<keyword evidence="3" id="KW-0560">Oxidoreductase</keyword>
<evidence type="ECO:0000256" key="1">
    <source>
        <dbReference type="ARBA" id="ARBA00006328"/>
    </source>
</evidence>
<organism evidence="5 6">
    <name type="scientific">Serratia aquatilis</name>
    <dbReference type="NCBI Taxonomy" id="1737515"/>
    <lineage>
        <taxon>Bacteria</taxon>
        <taxon>Pseudomonadati</taxon>
        <taxon>Pseudomonadota</taxon>
        <taxon>Gammaproteobacteria</taxon>
        <taxon>Enterobacterales</taxon>
        <taxon>Yersiniaceae</taxon>
        <taxon>Serratia</taxon>
    </lineage>
</organism>
<gene>
    <name evidence="5" type="ORF">ACFFJ3_00950</name>
</gene>
<dbReference type="Gene3D" id="3.40.50.720">
    <property type="entry name" value="NAD(P)-binding Rossmann-like Domain"/>
    <property type="match status" value="1"/>
</dbReference>
<dbReference type="InterPro" id="IPR051164">
    <property type="entry name" value="NmrA-like_oxidored"/>
</dbReference>
<evidence type="ECO:0000256" key="3">
    <source>
        <dbReference type="ARBA" id="ARBA00023002"/>
    </source>
</evidence>
<dbReference type="EMBL" id="JBHLXG010000003">
    <property type="protein sequence ID" value="MFC0225090.1"/>
    <property type="molecule type" value="Genomic_DNA"/>
</dbReference>
<feature type="domain" description="NmrA-like" evidence="4">
    <location>
        <begin position="6"/>
        <end position="306"/>
    </location>
</feature>
<dbReference type="Gene3D" id="3.90.25.10">
    <property type="entry name" value="UDP-galactose 4-epimerase, domain 1"/>
    <property type="match status" value="1"/>
</dbReference>
<accession>A0ABV6E830</accession>
<evidence type="ECO:0000313" key="6">
    <source>
        <dbReference type="Proteomes" id="UP001589792"/>
    </source>
</evidence>
<proteinExistence type="inferred from homology"/>
<dbReference type="PANTHER" id="PTHR42748">
    <property type="entry name" value="NITROGEN METABOLITE REPRESSION PROTEIN NMRA FAMILY MEMBER"/>
    <property type="match status" value="1"/>
</dbReference>
<dbReference type="CDD" id="cd05251">
    <property type="entry name" value="NmrA_like_SDR_a"/>
    <property type="match status" value="1"/>
</dbReference>
<dbReference type="PANTHER" id="PTHR42748:SF30">
    <property type="entry name" value="NMRA-LIKE DOMAIN-CONTAINING PROTEIN"/>
    <property type="match status" value="1"/>
</dbReference>
<evidence type="ECO:0000256" key="2">
    <source>
        <dbReference type="ARBA" id="ARBA00022857"/>
    </source>
</evidence>
<dbReference type="SUPFAM" id="SSF51735">
    <property type="entry name" value="NAD(P)-binding Rossmann-fold domains"/>
    <property type="match status" value="1"/>
</dbReference>
<dbReference type="Pfam" id="PF05368">
    <property type="entry name" value="NmrA"/>
    <property type="match status" value="1"/>
</dbReference>
<reference evidence="5 6" key="1">
    <citation type="submission" date="2024-09" db="EMBL/GenBank/DDBJ databases">
        <authorList>
            <person name="Sun Q."/>
            <person name="Mori K."/>
        </authorList>
    </citation>
    <scope>NUCLEOTIDE SEQUENCE [LARGE SCALE GENOMIC DNA]</scope>
    <source>
        <strain evidence="5 6">CCM 8626</strain>
    </source>
</reference>
<comment type="similarity">
    <text evidence="1">Belongs to the NmrA-type oxidoreductase family.</text>
</comment>
<keyword evidence="2" id="KW-0521">NADP</keyword>